<feature type="compositionally biased region" description="Basic and acidic residues" evidence="1">
    <location>
        <begin position="268"/>
        <end position="288"/>
    </location>
</feature>
<accession>A0A6J4SGC5</accession>
<protein>
    <submittedName>
        <fullName evidence="2">Twin-arginine translocation protein TatC</fullName>
    </submittedName>
</protein>
<feature type="compositionally biased region" description="Basic residues" evidence="1">
    <location>
        <begin position="317"/>
        <end position="336"/>
    </location>
</feature>
<proteinExistence type="predicted"/>
<feature type="region of interest" description="Disordered" evidence="1">
    <location>
        <begin position="310"/>
        <end position="350"/>
    </location>
</feature>
<feature type="compositionally biased region" description="Low complexity" evidence="1">
    <location>
        <begin position="218"/>
        <end position="227"/>
    </location>
</feature>
<feature type="non-terminal residue" evidence="2">
    <location>
        <position position="1"/>
    </location>
</feature>
<sequence>GHAPAPDRTRRAPQPRRPSRRAAQAAYLQPGRLHAVLRPLHLAERRHPRRDGASVRPGAPAHQRRRRRSARGDRELADPAEAGVAAAGRHHAPPGARGDRSRATAAAGAGRHHHARDGRRDSERRRAPAGDPRRRRAVRCHHQGLGVRRAAAVAAVAAVAALRLRAAGLLAARAPGRAAADAGGAVPLRGRRGVRLLHRPAASHRLPAELQRRPVRHPPAGARLLPLLDRRADRHGSALPDPRRHPRGDADGHRQRRAAAQEPPLRGAGDRRAGDAPARYRSDHDGRLDGAAGSALRGLYPLRRAARPALGAGARARGGRGGRARTRRDGRRRRRPRADVQPLRRQGLRL</sequence>
<evidence type="ECO:0000313" key="2">
    <source>
        <dbReference type="EMBL" id="CAA9498145.1"/>
    </source>
</evidence>
<feature type="compositionally biased region" description="Basic residues" evidence="1">
    <location>
        <begin position="11"/>
        <end position="20"/>
    </location>
</feature>
<feature type="compositionally biased region" description="Basic and acidic residues" evidence="1">
    <location>
        <begin position="1"/>
        <end position="10"/>
    </location>
</feature>
<reference evidence="2" key="1">
    <citation type="submission" date="2020-02" db="EMBL/GenBank/DDBJ databases">
        <authorList>
            <person name="Meier V. D."/>
        </authorList>
    </citation>
    <scope>NUCLEOTIDE SEQUENCE</scope>
    <source>
        <strain evidence="2">AVDCRST_MAG65</strain>
    </source>
</reference>
<feature type="compositionally biased region" description="Basic and acidic residues" evidence="1">
    <location>
        <begin position="118"/>
        <end position="132"/>
    </location>
</feature>
<evidence type="ECO:0000256" key="1">
    <source>
        <dbReference type="SAM" id="MobiDB-lite"/>
    </source>
</evidence>
<feature type="region of interest" description="Disordered" evidence="1">
    <location>
        <begin position="1"/>
        <end position="137"/>
    </location>
</feature>
<feature type="compositionally biased region" description="Basic and acidic residues" evidence="1">
    <location>
        <begin position="228"/>
        <end position="253"/>
    </location>
</feature>
<dbReference type="EMBL" id="CADCVL010000396">
    <property type="protein sequence ID" value="CAA9498145.1"/>
    <property type="molecule type" value="Genomic_DNA"/>
</dbReference>
<dbReference type="AlphaFoldDB" id="A0A6J4SGC5"/>
<organism evidence="2">
    <name type="scientific">uncultured Solirubrobacteraceae bacterium</name>
    <dbReference type="NCBI Taxonomy" id="1162706"/>
    <lineage>
        <taxon>Bacteria</taxon>
        <taxon>Bacillati</taxon>
        <taxon>Actinomycetota</taxon>
        <taxon>Thermoleophilia</taxon>
        <taxon>Solirubrobacterales</taxon>
        <taxon>Solirubrobacteraceae</taxon>
        <taxon>environmental samples</taxon>
    </lineage>
</organism>
<feature type="compositionally biased region" description="Basic and acidic residues" evidence="1">
    <location>
        <begin position="41"/>
        <end position="53"/>
    </location>
</feature>
<gene>
    <name evidence="2" type="ORF">AVDCRST_MAG65-2415</name>
</gene>
<feature type="region of interest" description="Disordered" evidence="1">
    <location>
        <begin position="202"/>
        <end position="289"/>
    </location>
</feature>
<feature type="non-terminal residue" evidence="2">
    <location>
        <position position="350"/>
    </location>
</feature>
<name>A0A6J4SGC5_9ACTN</name>